<proteinExistence type="inferred from homology"/>
<protein>
    <submittedName>
        <fullName evidence="8">RagB/SusD family nutrient uptake outer membrane protein</fullName>
    </submittedName>
</protein>
<evidence type="ECO:0000256" key="4">
    <source>
        <dbReference type="ARBA" id="ARBA00023136"/>
    </source>
</evidence>
<organism evidence="8 9">
    <name type="scientific">Xiashengella succiniciproducens</name>
    <dbReference type="NCBI Taxonomy" id="2949635"/>
    <lineage>
        <taxon>Bacteria</taxon>
        <taxon>Pseudomonadati</taxon>
        <taxon>Bacteroidota</taxon>
        <taxon>Bacteroidia</taxon>
        <taxon>Marinilabiliales</taxon>
        <taxon>Marinilabiliaceae</taxon>
        <taxon>Xiashengella</taxon>
    </lineage>
</organism>
<feature type="chain" id="PRO_5039947598" evidence="6">
    <location>
        <begin position="24"/>
        <end position="599"/>
    </location>
</feature>
<dbReference type="Pfam" id="PF07980">
    <property type="entry name" value="SusD_RagB"/>
    <property type="match status" value="1"/>
</dbReference>
<dbReference type="KEGG" id="alkq:M9189_10075"/>
<keyword evidence="5" id="KW-0998">Cell outer membrane</keyword>
<dbReference type="AlphaFoldDB" id="A0A9J6ZPL6"/>
<evidence type="ECO:0000256" key="2">
    <source>
        <dbReference type="ARBA" id="ARBA00006275"/>
    </source>
</evidence>
<dbReference type="RefSeq" id="WP_250722898.1">
    <property type="nucleotide sequence ID" value="NZ_CP098400.1"/>
</dbReference>
<comment type="subcellular location">
    <subcellularLocation>
        <location evidence="1">Cell outer membrane</location>
    </subcellularLocation>
</comment>
<evidence type="ECO:0000256" key="5">
    <source>
        <dbReference type="ARBA" id="ARBA00023237"/>
    </source>
</evidence>
<accession>A0A9J6ZPL6</accession>
<dbReference type="GO" id="GO:0009279">
    <property type="term" value="C:cell outer membrane"/>
    <property type="evidence" value="ECO:0007669"/>
    <property type="project" value="UniProtKB-SubCell"/>
</dbReference>
<gene>
    <name evidence="8" type="ORF">M9189_10075</name>
</gene>
<comment type="similarity">
    <text evidence="2">Belongs to the SusD family.</text>
</comment>
<feature type="signal peptide" evidence="6">
    <location>
        <begin position="1"/>
        <end position="23"/>
    </location>
</feature>
<evidence type="ECO:0000256" key="6">
    <source>
        <dbReference type="SAM" id="SignalP"/>
    </source>
</evidence>
<evidence type="ECO:0000313" key="8">
    <source>
        <dbReference type="EMBL" id="URW79200.1"/>
    </source>
</evidence>
<dbReference type="InterPro" id="IPR011990">
    <property type="entry name" value="TPR-like_helical_dom_sf"/>
</dbReference>
<name>A0A9J6ZPL6_9BACT</name>
<dbReference type="Gene3D" id="1.25.40.390">
    <property type="match status" value="1"/>
</dbReference>
<reference evidence="8" key="1">
    <citation type="submission" date="2022-05" db="EMBL/GenBank/DDBJ databases">
        <authorList>
            <person name="Sun X."/>
        </authorList>
    </citation>
    <scope>NUCLEOTIDE SEQUENCE</scope>
    <source>
        <strain evidence="8">Ai-910</strain>
    </source>
</reference>
<keyword evidence="9" id="KW-1185">Reference proteome</keyword>
<sequence length="599" mass="67409">MKKIIKSSIITLFALSLVFSTGCEDLFEPAIENHKVGEDLKEMPSWALGLLGHAYISNPLGSWSFNDVATDDAVSNLPSNNYRLMSTGAWSATYNPMDRWQYLRASWQYLNQFLAIVDDVHWADDPLASQLFKERFKGDAYGMRALYMYHLLLHHAGPSAADGKLLGIPIVTEPEDLYNTEFNVPRDSFEDCIKRLFADVDSAILYLPEDFGNVEKDVDVPAKYRDRGIKADVYTRIFGDNVKNRMSAKIARAIRAQAALLAASPAYSEGSGIDWEDAANYMAEALITGLGSNPVGNIDPSGGEWYKDNNAINNLKAGQNPKEILWRSNKEQNANLERDNYPPTLFGSGRINPTQNLVDAFPTINGYPINHASSNYDPNNPYANRDPRLSRYIIYNGSTAGTNNTIINTSADSPDNNGINKIETSTRTGYYLRKLMNPVVNANPSSTNNGWKYKPFIRYTELFLGYAEAANEAWGPTSDPNGHGFTAYDVVKAIRVRAGITGGDVYLESIKDDKDAMRELIRNERRLELCFEGVRFWDLRRWKVPMEKLTETAKGVRISGTTYEVIDVERRAYKEHMYYGPIPFGEVNKFSELVQNRGW</sequence>
<evidence type="ECO:0000313" key="9">
    <source>
        <dbReference type="Proteomes" id="UP001056426"/>
    </source>
</evidence>
<dbReference type="SUPFAM" id="SSF48452">
    <property type="entry name" value="TPR-like"/>
    <property type="match status" value="1"/>
</dbReference>
<reference evidence="8" key="2">
    <citation type="submission" date="2022-06" db="EMBL/GenBank/DDBJ databases">
        <title>Xiashengella guii gen. nov. sp. nov., a bacterium isolated form anaerobic digestion tank.</title>
        <authorList>
            <person name="Huang H."/>
        </authorList>
    </citation>
    <scope>NUCLEOTIDE SEQUENCE</scope>
    <source>
        <strain evidence="8">Ai-910</strain>
    </source>
</reference>
<evidence type="ECO:0000256" key="1">
    <source>
        <dbReference type="ARBA" id="ARBA00004442"/>
    </source>
</evidence>
<dbReference type="Proteomes" id="UP001056426">
    <property type="component" value="Chromosome"/>
</dbReference>
<dbReference type="EMBL" id="CP098400">
    <property type="protein sequence ID" value="URW79200.1"/>
    <property type="molecule type" value="Genomic_DNA"/>
</dbReference>
<keyword evidence="3 6" id="KW-0732">Signal</keyword>
<dbReference type="PROSITE" id="PS51257">
    <property type="entry name" value="PROKAR_LIPOPROTEIN"/>
    <property type="match status" value="1"/>
</dbReference>
<feature type="domain" description="RagB/SusD" evidence="7">
    <location>
        <begin position="337"/>
        <end position="599"/>
    </location>
</feature>
<keyword evidence="4" id="KW-0472">Membrane</keyword>
<evidence type="ECO:0000259" key="7">
    <source>
        <dbReference type="Pfam" id="PF07980"/>
    </source>
</evidence>
<dbReference type="InterPro" id="IPR012944">
    <property type="entry name" value="SusD_RagB_dom"/>
</dbReference>
<evidence type="ECO:0000256" key="3">
    <source>
        <dbReference type="ARBA" id="ARBA00022729"/>
    </source>
</evidence>